<dbReference type="InterPro" id="IPR031311">
    <property type="entry name" value="CHIT_BIND_RR_consensus"/>
</dbReference>
<dbReference type="OMA" id="QYETRTG"/>
<keyword evidence="1 2" id="KW-0193">Cuticle</keyword>
<evidence type="ECO:0000313" key="5">
    <source>
        <dbReference type="Proteomes" id="UP000682892"/>
    </source>
</evidence>
<evidence type="ECO:0000256" key="2">
    <source>
        <dbReference type="PROSITE-ProRule" id="PRU00497"/>
    </source>
</evidence>
<dbReference type="InterPro" id="IPR051217">
    <property type="entry name" value="Insect_Cuticle_Struc_Prot"/>
</dbReference>
<gene>
    <name evidence="4" type="ORF">AaeL_AAEL009803</name>
</gene>
<protein>
    <submittedName>
        <fullName evidence="4">AAEL009803-PA</fullName>
    </submittedName>
</protein>
<dbReference type="GO" id="GO:0031012">
    <property type="term" value="C:extracellular matrix"/>
    <property type="evidence" value="ECO:0007669"/>
    <property type="project" value="TreeGrafter"/>
</dbReference>
<dbReference type="OrthoDB" id="10071059at2759"/>
<evidence type="ECO:0000256" key="3">
    <source>
        <dbReference type="SAM" id="SignalP"/>
    </source>
</evidence>
<reference evidence="4" key="2">
    <citation type="journal article" date="2007" name="Science">
        <title>Genome sequence of Aedes aegypti, a major arbovirus vector.</title>
        <authorList>
            <person name="Nene V."/>
            <person name="Wortman J.R."/>
            <person name="Lawson D."/>
            <person name="Haas B."/>
            <person name="Kodira C."/>
            <person name="Tu Z.J."/>
            <person name="Loftus B."/>
            <person name="Xi Z."/>
            <person name="Megy K."/>
            <person name="Grabherr M."/>
            <person name="Ren Q."/>
            <person name="Zdobnov E.M."/>
            <person name="Lobo N.F."/>
            <person name="Campbell K.S."/>
            <person name="Brown S.E."/>
            <person name="Bonaldo M.F."/>
            <person name="Zhu J."/>
            <person name="Sinkins S.P."/>
            <person name="Hogenkamp D.G."/>
            <person name="Amedeo P."/>
            <person name="Arensburger P."/>
            <person name="Atkinson P.W."/>
            <person name="Bidwell S."/>
            <person name="Biedler J."/>
            <person name="Birney E."/>
            <person name="Bruggner R.V."/>
            <person name="Costas J."/>
            <person name="Coy M.R."/>
            <person name="Crabtree J."/>
            <person name="Crawford M."/>
            <person name="Debruyn B."/>
            <person name="Decaprio D."/>
            <person name="Eiglmeier K."/>
            <person name="Eisenstadt E."/>
            <person name="El-Dorry H."/>
            <person name="Gelbart W.M."/>
            <person name="Gomes S.L."/>
            <person name="Hammond M."/>
            <person name="Hannick L.I."/>
            <person name="Hogan J.R."/>
            <person name="Holmes M.H."/>
            <person name="Jaffe D."/>
            <person name="Johnston J.S."/>
            <person name="Kennedy R.C."/>
            <person name="Koo H."/>
            <person name="Kravitz S."/>
            <person name="Kriventseva E.V."/>
            <person name="Kulp D."/>
            <person name="Labutti K."/>
            <person name="Lee E."/>
            <person name="Li S."/>
            <person name="Lovin D.D."/>
            <person name="Mao C."/>
            <person name="Mauceli E."/>
            <person name="Menck C.F."/>
            <person name="Miller J.R."/>
            <person name="Montgomery P."/>
            <person name="Mori A."/>
            <person name="Nascimento A.L."/>
            <person name="Naveira H.F."/>
            <person name="Nusbaum C."/>
            <person name="O'leary S."/>
            <person name="Orvis J."/>
            <person name="Pertea M."/>
            <person name="Quesneville H."/>
            <person name="Reidenbach K.R."/>
            <person name="Rogers Y.H."/>
            <person name="Roth C.W."/>
            <person name="Schneider J.R."/>
            <person name="Schatz M."/>
            <person name="Shumway M."/>
            <person name="Stanke M."/>
            <person name="Stinson E.O."/>
            <person name="Tubio J.M."/>
            <person name="Vanzee J.P."/>
            <person name="Verjovski-Almeida S."/>
            <person name="Werner D."/>
            <person name="White O."/>
            <person name="Wyder S."/>
            <person name="Zeng Q."/>
            <person name="Zhao Q."/>
            <person name="Zhao Y."/>
            <person name="Hill C.A."/>
            <person name="Raikhel A.S."/>
            <person name="Soares M.B."/>
            <person name="Knudson D.L."/>
            <person name="Lee N.H."/>
            <person name="Galagan J."/>
            <person name="Salzberg S.L."/>
            <person name="Paulsen I.T."/>
            <person name="Dimopoulos G."/>
            <person name="Collins F.H."/>
            <person name="Birren B."/>
            <person name="Fraser-Liggett C.M."/>
            <person name="Severson D.W."/>
        </authorList>
    </citation>
    <scope>NUCLEOTIDE SEQUENCE [LARGE SCALE GENOMIC DNA]</scope>
    <source>
        <strain evidence="4">Liverpool</strain>
    </source>
</reference>
<proteinExistence type="predicted"/>
<evidence type="ECO:0000313" key="4">
    <source>
        <dbReference type="EMBL" id="EAT38300.1"/>
    </source>
</evidence>
<name>A0A1S4FND3_AEDAE</name>
<sequence>MASKFVTFLALVAVAHAGVLAPVGYSAPLGYASPLASKTLVTAPLAKTVVAEQYDPNPQYSFAYGVSDGLTGDQKSQQESRSGDVVQGSYSLVDSDGLKRTVDYVADPINGFNAAVRREPLTVAAKTIVAQPAYAAPVAKTIISQPAIASYASPLAARTIVSQPALASYASPLASKTILSQPAYASSLATKTIVSQPAIASYSAPLAAKTIISQPALTSFAGPLAAKTIVSQPALASYAAPAYYN</sequence>
<dbReference type="EMBL" id="CH477614">
    <property type="protein sequence ID" value="EAT38300.1"/>
    <property type="molecule type" value="Genomic_DNA"/>
</dbReference>
<dbReference type="PRINTS" id="PR00947">
    <property type="entry name" value="CUTICLE"/>
</dbReference>
<dbReference type="KEGG" id="aag:5572413"/>
<dbReference type="InterPro" id="IPR000618">
    <property type="entry name" value="Insect_cuticle"/>
</dbReference>
<dbReference type="GO" id="GO:0042302">
    <property type="term" value="F:structural constituent of cuticle"/>
    <property type="evidence" value="ECO:0007669"/>
    <property type="project" value="UniProtKB-UniRule"/>
</dbReference>
<dbReference type="PROSITE" id="PS51155">
    <property type="entry name" value="CHIT_BIND_RR_2"/>
    <property type="match status" value="1"/>
</dbReference>
<evidence type="ECO:0000256" key="1">
    <source>
        <dbReference type="ARBA" id="ARBA00022460"/>
    </source>
</evidence>
<dbReference type="GO" id="GO:0005615">
    <property type="term" value="C:extracellular space"/>
    <property type="evidence" value="ECO:0007669"/>
    <property type="project" value="TreeGrafter"/>
</dbReference>
<dbReference type="AlphaFoldDB" id="A0A1S4FND3"/>
<dbReference type="PANTHER" id="PTHR12236">
    <property type="entry name" value="STRUCTURAL CONTITUENT OF CUTICLE"/>
    <property type="match status" value="1"/>
</dbReference>
<reference evidence="4" key="3">
    <citation type="submission" date="2012-09" db="EMBL/GenBank/DDBJ databases">
        <authorList>
            <consortium name="VectorBase"/>
        </authorList>
    </citation>
    <scope>NUCLEOTIDE SEQUENCE</scope>
    <source>
        <strain evidence="4">Liverpool</strain>
    </source>
</reference>
<dbReference type="Proteomes" id="UP000682892">
    <property type="component" value="Unassembled WGS sequence"/>
</dbReference>
<dbReference type="HOGENOM" id="CLU_075165_1_0_1"/>
<feature type="signal peptide" evidence="3">
    <location>
        <begin position="1"/>
        <end position="17"/>
    </location>
</feature>
<accession>A0A1S4FND3</accession>
<dbReference type="Pfam" id="PF00379">
    <property type="entry name" value="Chitin_bind_4"/>
    <property type="match status" value="1"/>
</dbReference>
<feature type="chain" id="PRO_5036496298" evidence="3">
    <location>
        <begin position="18"/>
        <end position="245"/>
    </location>
</feature>
<organism evidence="4 5">
    <name type="scientific">Aedes aegypti</name>
    <name type="common">Yellowfever mosquito</name>
    <name type="synonym">Culex aegypti</name>
    <dbReference type="NCBI Taxonomy" id="7159"/>
    <lineage>
        <taxon>Eukaryota</taxon>
        <taxon>Metazoa</taxon>
        <taxon>Ecdysozoa</taxon>
        <taxon>Arthropoda</taxon>
        <taxon>Hexapoda</taxon>
        <taxon>Insecta</taxon>
        <taxon>Pterygota</taxon>
        <taxon>Neoptera</taxon>
        <taxon>Endopterygota</taxon>
        <taxon>Diptera</taxon>
        <taxon>Nematocera</taxon>
        <taxon>Culicoidea</taxon>
        <taxon>Culicidae</taxon>
        <taxon>Culicinae</taxon>
        <taxon>Aedini</taxon>
        <taxon>Aedes</taxon>
        <taxon>Stegomyia</taxon>
    </lineage>
</organism>
<dbReference type="PANTHER" id="PTHR12236:SF86">
    <property type="entry name" value="CCP84AC-RELATED"/>
    <property type="match status" value="1"/>
</dbReference>
<keyword evidence="3" id="KW-0732">Signal</keyword>
<reference evidence="4" key="1">
    <citation type="submission" date="2005-10" db="EMBL/GenBank/DDBJ databases">
        <authorList>
            <person name="Loftus B.J."/>
            <person name="Nene V.M."/>
            <person name="Hannick L.I."/>
            <person name="Bidwell S."/>
            <person name="Haas B."/>
            <person name="Amedeo P."/>
            <person name="Orvis J."/>
            <person name="Wortman J.R."/>
            <person name="White O.R."/>
            <person name="Salzberg S."/>
            <person name="Shumway M."/>
            <person name="Koo H."/>
            <person name="Zhao Y."/>
            <person name="Holmes M."/>
            <person name="Miller J."/>
            <person name="Schatz M."/>
            <person name="Pop M."/>
            <person name="Pai G."/>
            <person name="Utterback T."/>
            <person name="Rogers Y.-H."/>
            <person name="Kravitz S."/>
            <person name="Fraser C.M."/>
        </authorList>
    </citation>
    <scope>NUCLEOTIDE SEQUENCE</scope>
    <source>
        <strain evidence="4">Liverpool</strain>
    </source>
</reference>
<dbReference type="PROSITE" id="PS00233">
    <property type="entry name" value="CHIT_BIND_RR_1"/>
    <property type="match status" value="1"/>
</dbReference>